<evidence type="ECO:0000313" key="1">
    <source>
        <dbReference type="EMBL" id="MBC8610789.1"/>
    </source>
</evidence>
<gene>
    <name evidence="1" type="ORF">H8702_06585</name>
</gene>
<name>A0A8J6P173_9FIRM</name>
<dbReference type="AlphaFoldDB" id="A0A8J6P173"/>
<dbReference type="Proteomes" id="UP000632659">
    <property type="component" value="Unassembled WGS sequence"/>
</dbReference>
<dbReference type="EMBL" id="JACRTL010000003">
    <property type="protein sequence ID" value="MBC8610789.1"/>
    <property type="molecule type" value="Genomic_DNA"/>
</dbReference>
<protein>
    <submittedName>
        <fullName evidence="1">Uncharacterized protein</fullName>
    </submittedName>
</protein>
<dbReference type="RefSeq" id="WP_187536452.1">
    <property type="nucleotide sequence ID" value="NZ_JACRTL010000003.1"/>
</dbReference>
<comment type="caution">
    <text evidence="1">The sequence shown here is derived from an EMBL/GenBank/DDBJ whole genome shotgun (WGS) entry which is preliminary data.</text>
</comment>
<sequence length="88" mass="10092">MIQLTDNLFVTADERNYIVGITRQRAGRGIVMDSPSYFTTMSQAVRYAVSLALKERVANDQITTLHQFVEEQERLQAEFIKKLEPLEG</sequence>
<reference evidence="1" key="1">
    <citation type="submission" date="2020-08" db="EMBL/GenBank/DDBJ databases">
        <title>Genome public.</title>
        <authorList>
            <person name="Liu C."/>
            <person name="Sun Q."/>
        </authorList>
    </citation>
    <scope>NUCLEOTIDE SEQUENCE</scope>
    <source>
        <strain evidence="1">NSJ-15</strain>
    </source>
</reference>
<accession>A0A8J6P173</accession>
<organism evidence="1 2">
    <name type="scientific">Massiliimalia timonensis</name>
    <dbReference type="NCBI Taxonomy" id="1987501"/>
    <lineage>
        <taxon>Bacteria</taxon>
        <taxon>Bacillati</taxon>
        <taxon>Bacillota</taxon>
        <taxon>Clostridia</taxon>
        <taxon>Eubacteriales</taxon>
        <taxon>Oscillospiraceae</taxon>
        <taxon>Massiliimalia</taxon>
    </lineage>
</organism>
<evidence type="ECO:0000313" key="2">
    <source>
        <dbReference type="Proteomes" id="UP000632659"/>
    </source>
</evidence>
<keyword evidence="2" id="KW-1185">Reference proteome</keyword>
<proteinExistence type="predicted"/>